<comment type="caution">
    <text evidence="11">The sequence shown here is derived from an EMBL/GenBank/DDBJ whole genome shotgun (WGS) entry which is preliminary data.</text>
</comment>
<dbReference type="Pfam" id="PF01769">
    <property type="entry name" value="MgtE"/>
    <property type="match status" value="1"/>
</dbReference>
<evidence type="ECO:0000256" key="7">
    <source>
        <dbReference type="ARBA" id="ARBA00023136"/>
    </source>
</evidence>
<sequence>MLLYFNLAGVALGLQAPLMSVTVQQHILETPQFHGRELVLDHKWTVMDCLVKVRRLRRAGDRCASRISELGLAWVAEDGRYIGYVGATELLLADPSTPVADLVRASGTVVRANDDLDDALNALRTTHTAVAPVVDDRGRLVAALSPSELMATLDAEATEDVAKLAAAGGIGAYFSANPWSVARNRVAWLLSLLVLQSVSTVVLNRFSTLLSNHLLLALFVSTITGTSGNAGNQASAVVIRGLAVGDIHPRRDARRVLLRELATALPLALVLGVASFLRALFMANGAIYAAKTALAIGTTMVLTIISAILVGTTAPLLLDAIGVDPCNCASPALATMVDLCGVLLLCSVGQAILPSAAAVSSKPVH</sequence>
<dbReference type="InterPro" id="IPR006667">
    <property type="entry name" value="SLC41_membr_dom"/>
</dbReference>
<comment type="subcellular location">
    <subcellularLocation>
        <location evidence="1">Membrane</location>
        <topology evidence="1">Multi-pass membrane protein</topology>
    </subcellularLocation>
</comment>
<keyword evidence="6 9" id="KW-1133">Transmembrane helix</keyword>
<proteinExistence type="inferred from homology"/>
<dbReference type="Gene3D" id="1.10.357.20">
    <property type="entry name" value="SLC41 divalent cation transporters, integral membrane domain"/>
    <property type="match status" value="1"/>
</dbReference>
<dbReference type="PANTHER" id="PTHR41394">
    <property type="entry name" value="MAGNESIUM TRANSPORTER MGTE"/>
    <property type="match status" value="1"/>
</dbReference>
<evidence type="ECO:0000256" key="3">
    <source>
        <dbReference type="ARBA" id="ARBA00022448"/>
    </source>
</evidence>
<dbReference type="PROSITE" id="PS51371">
    <property type="entry name" value="CBS"/>
    <property type="match status" value="1"/>
</dbReference>
<dbReference type="InterPro" id="IPR000644">
    <property type="entry name" value="CBS_dom"/>
</dbReference>
<dbReference type="InterPro" id="IPR036739">
    <property type="entry name" value="SLC41_membr_dom_sf"/>
</dbReference>
<keyword evidence="5" id="KW-0460">Magnesium</keyword>
<organism evidence="11 12">
    <name type="scientific">Chrysophaeum taylorii</name>
    <dbReference type="NCBI Taxonomy" id="2483200"/>
    <lineage>
        <taxon>Eukaryota</taxon>
        <taxon>Sar</taxon>
        <taxon>Stramenopiles</taxon>
        <taxon>Ochrophyta</taxon>
        <taxon>Pelagophyceae</taxon>
        <taxon>Pelagomonadales</taxon>
        <taxon>Pelagomonadaceae</taxon>
        <taxon>Chrysophaeum</taxon>
    </lineage>
</organism>
<dbReference type="AlphaFoldDB" id="A0AAD7U9D6"/>
<dbReference type="SUPFAM" id="SSF54631">
    <property type="entry name" value="CBS-domain pair"/>
    <property type="match status" value="1"/>
</dbReference>
<dbReference type="GO" id="GO:0008324">
    <property type="term" value="F:monoatomic cation transmembrane transporter activity"/>
    <property type="evidence" value="ECO:0007669"/>
    <property type="project" value="InterPro"/>
</dbReference>
<evidence type="ECO:0000313" key="12">
    <source>
        <dbReference type="Proteomes" id="UP001230188"/>
    </source>
</evidence>
<feature type="domain" description="CBS" evidence="10">
    <location>
        <begin position="102"/>
        <end position="161"/>
    </location>
</feature>
<reference evidence="11" key="1">
    <citation type="submission" date="2023-01" db="EMBL/GenBank/DDBJ databases">
        <title>Metagenome sequencing of chrysophaentin producing Chrysophaeum taylorii.</title>
        <authorList>
            <person name="Davison J."/>
            <person name="Bewley C."/>
        </authorList>
    </citation>
    <scope>NUCLEOTIDE SEQUENCE</scope>
    <source>
        <strain evidence="11">NIES-1699</strain>
    </source>
</reference>
<keyword evidence="3" id="KW-0813">Transport</keyword>
<evidence type="ECO:0000256" key="2">
    <source>
        <dbReference type="ARBA" id="ARBA00009749"/>
    </source>
</evidence>
<dbReference type="InterPro" id="IPR046342">
    <property type="entry name" value="CBS_dom_sf"/>
</dbReference>
<evidence type="ECO:0000313" key="11">
    <source>
        <dbReference type="EMBL" id="KAJ8600453.1"/>
    </source>
</evidence>
<dbReference type="PANTHER" id="PTHR41394:SF5">
    <property type="entry name" value="SLC41A_MGTE INTEGRAL MEMBRANE DOMAIN-CONTAINING PROTEIN"/>
    <property type="match status" value="1"/>
</dbReference>
<evidence type="ECO:0000256" key="9">
    <source>
        <dbReference type="SAM" id="Phobius"/>
    </source>
</evidence>
<dbReference type="Proteomes" id="UP001230188">
    <property type="component" value="Unassembled WGS sequence"/>
</dbReference>
<evidence type="ECO:0000256" key="1">
    <source>
        <dbReference type="ARBA" id="ARBA00004141"/>
    </source>
</evidence>
<feature type="transmembrane region" description="Helical" evidence="9">
    <location>
        <begin position="261"/>
        <end position="281"/>
    </location>
</feature>
<keyword evidence="8" id="KW-0129">CBS domain</keyword>
<evidence type="ECO:0000256" key="6">
    <source>
        <dbReference type="ARBA" id="ARBA00022989"/>
    </source>
</evidence>
<dbReference type="SUPFAM" id="SSF161093">
    <property type="entry name" value="MgtE membrane domain-like"/>
    <property type="match status" value="1"/>
</dbReference>
<dbReference type="Pfam" id="PF00571">
    <property type="entry name" value="CBS"/>
    <property type="match status" value="1"/>
</dbReference>
<gene>
    <name evidence="11" type="ORF">CTAYLR_001439</name>
</gene>
<evidence type="ECO:0000256" key="5">
    <source>
        <dbReference type="ARBA" id="ARBA00022842"/>
    </source>
</evidence>
<keyword evidence="12" id="KW-1185">Reference proteome</keyword>
<dbReference type="EMBL" id="JAQMWT010000523">
    <property type="protein sequence ID" value="KAJ8600453.1"/>
    <property type="molecule type" value="Genomic_DNA"/>
</dbReference>
<keyword evidence="7 9" id="KW-0472">Membrane</keyword>
<dbReference type="GO" id="GO:0016020">
    <property type="term" value="C:membrane"/>
    <property type="evidence" value="ECO:0007669"/>
    <property type="project" value="UniProtKB-SubCell"/>
</dbReference>
<evidence type="ECO:0000259" key="10">
    <source>
        <dbReference type="PROSITE" id="PS51371"/>
    </source>
</evidence>
<accession>A0AAD7U9D6</accession>
<comment type="similarity">
    <text evidence="2">Belongs to the SLC41A transporter family.</text>
</comment>
<dbReference type="Gene3D" id="3.10.580.10">
    <property type="entry name" value="CBS-domain"/>
    <property type="match status" value="1"/>
</dbReference>
<feature type="transmembrane region" description="Helical" evidence="9">
    <location>
        <begin position="293"/>
        <end position="312"/>
    </location>
</feature>
<name>A0AAD7U9D6_9STRA</name>
<protein>
    <recommendedName>
        <fullName evidence="10">CBS domain-containing protein</fullName>
    </recommendedName>
</protein>
<keyword evidence="4 9" id="KW-0812">Transmembrane</keyword>
<evidence type="ECO:0000256" key="4">
    <source>
        <dbReference type="ARBA" id="ARBA00022692"/>
    </source>
</evidence>
<evidence type="ECO:0000256" key="8">
    <source>
        <dbReference type="PROSITE-ProRule" id="PRU00703"/>
    </source>
</evidence>
<feature type="transmembrane region" description="Helical" evidence="9">
    <location>
        <begin position="332"/>
        <end position="353"/>
    </location>
</feature>